<dbReference type="GO" id="GO:0016042">
    <property type="term" value="P:lipid catabolic process"/>
    <property type="evidence" value="ECO:0007669"/>
    <property type="project" value="InterPro"/>
</dbReference>
<dbReference type="Proteomes" id="UP000238220">
    <property type="component" value="Unassembled WGS sequence"/>
</dbReference>
<organism evidence="5 6">
    <name type="scientific">Solimonas fluminis</name>
    <dbReference type="NCBI Taxonomy" id="2086571"/>
    <lineage>
        <taxon>Bacteria</taxon>
        <taxon>Pseudomonadati</taxon>
        <taxon>Pseudomonadota</taxon>
        <taxon>Gammaproteobacteria</taxon>
        <taxon>Nevskiales</taxon>
        <taxon>Nevskiaceae</taxon>
        <taxon>Solimonas</taxon>
    </lineage>
</organism>
<dbReference type="Pfam" id="PF05506">
    <property type="entry name" value="PLipase_C_C"/>
    <property type="match status" value="2"/>
</dbReference>
<dbReference type="InterPro" id="IPR006311">
    <property type="entry name" value="TAT_signal"/>
</dbReference>
<dbReference type="Pfam" id="PF04185">
    <property type="entry name" value="Phosphoesterase"/>
    <property type="match status" value="1"/>
</dbReference>
<dbReference type="InterPro" id="IPR017767">
    <property type="entry name" value="PC-PLC"/>
</dbReference>
<dbReference type="Gene3D" id="3.40.720.10">
    <property type="entry name" value="Alkaline Phosphatase, subunit A"/>
    <property type="match status" value="2"/>
</dbReference>
<dbReference type="InterPro" id="IPR008475">
    <property type="entry name" value="PLipase_C_C"/>
</dbReference>
<dbReference type="NCBIfam" id="TIGR03396">
    <property type="entry name" value="PC_PLC"/>
    <property type="match status" value="1"/>
</dbReference>
<keyword evidence="6" id="KW-1185">Reference proteome</keyword>
<evidence type="ECO:0000256" key="1">
    <source>
        <dbReference type="ARBA" id="ARBA00009717"/>
    </source>
</evidence>
<dbReference type="EC" id="3.1.4.3" evidence="2"/>
<dbReference type="PANTHER" id="PTHR31956">
    <property type="entry name" value="NON-SPECIFIC PHOSPHOLIPASE C4-RELATED"/>
    <property type="match status" value="1"/>
</dbReference>
<dbReference type="OrthoDB" id="9770871at2"/>
<dbReference type="PROSITE" id="PS51318">
    <property type="entry name" value="TAT"/>
    <property type="match status" value="1"/>
</dbReference>
<dbReference type="InterPro" id="IPR007312">
    <property type="entry name" value="Phosphoesterase"/>
</dbReference>
<reference evidence="5 6" key="1">
    <citation type="submission" date="2018-02" db="EMBL/GenBank/DDBJ databases">
        <title>Genome sequencing of Solimonas sp. HR-BB.</title>
        <authorList>
            <person name="Lee Y."/>
            <person name="Jeon C.O."/>
        </authorList>
    </citation>
    <scope>NUCLEOTIDE SEQUENCE [LARGE SCALE GENOMIC DNA]</scope>
    <source>
        <strain evidence="5 6">HR-BB</strain>
    </source>
</reference>
<dbReference type="AlphaFoldDB" id="A0A2S5TFF3"/>
<evidence type="ECO:0000256" key="3">
    <source>
        <dbReference type="ARBA" id="ARBA00022801"/>
    </source>
</evidence>
<comment type="similarity">
    <text evidence="1">Belongs to the bacterial phospholipase C family.</text>
</comment>
<dbReference type="RefSeq" id="WP_104230770.1">
    <property type="nucleotide sequence ID" value="NZ_PSNW01000006.1"/>
</dbReference>
<dbReference type="EMBL" id="PSNW01000006">
    <property type="protein sequence ID" value="PPE73709.1"/>
    <property type="molecule type" value="Genomic_DNA"/>
</dbReference>
<sequence>MSGLGRRRFLQLAGGTALGSLFPQVLAEALSIPAAKRSGTIHDVGHVVILMQENRSFDHYFGTMAGVRGFGDRFTVPQSGGRTVWDQRNLAGQVIRPYHLDGSAGNAQRVSGTPHGWADSIPAWNKGRFGRWPTFKENQSMGYYREAELPFQFALADAFTICDAYHCAYHGNTNPNRLFMFTGWNDPLGSGGGPRLYNDNDDLGPSGEGFTWTTYAERLEAAGVSWKVYQDMDDNFTDNSLEGFRNFRLAYENREAEPGNPLLLKGLSTTMKAGTFDGLRNDVLAGRLPQVSYVVGPAGYSEHTGPSSPVQGGWFIQEVLRALIADPAVWSKTVLLVMFDENDGFFDHVPPPAAPSLLAGGQITGALAGASTVDDSAERYATNANSRDPTFAGSCFGPGPRVPMYVVSPWSRGGWVNSQAFDHTSIIRFLEARFGVMEPNITPYRRAFMGDLTSCFNFASPNEQAFPALPYGTREQADALRQAQEQLPQIPAPTGDAGTLPVQEPGVRYSRALPYELHVEPRHGALGLELFFSNTGSAGAVFHVYNLNDLDGVPHRYAVEPGKQLSHRWTPGLSGNHDLWVLGPNGFHRRFRSAGALSSAASPEVRVCYDIANGDISLKLRNEGTAACSFVVTPNAYRSDGPWTFRVEPGQETEQFWSLAGSGAWYDFSVTVEGDGSFLRRVAGRVETGRHSVSDPAMGEATRLGDA</sequence>
<dbReference type="GO" id="GO:0034480">
    <property type="term" value="F:phosphatidylcholine phospholipase C activity"/>
    <property type="evidence" value="ECO:0007669"/>
    <property type="project" value="UniProtKB-EC"/>
</dbReference>
<dbReference type="InterPro" id="IPR017850">
    <property type="entry name" value="Alkaline_phosphatase_core_sf"/>
</dbReference>
<gene>
    <name evidence="5" type="ORF">C3942_13025</name>
</gene>
<evidence type="ECO:0000259" key="4">
    <source>
        <dbReference type="Pfam" id="PF05506"/>
    </source>
</evidence>
<comment type="caution">
    <text evidence="5">The sequence shown here is derived from an EMBL/GenBank/DDBJ whole genome shotgun (WGS) entry which is preliminary data.</text>
</comment>
<feature type="domain" description="Bacterial phospholipase C C-terminal" evidence="4">
    <location>
        <begin position="510"/>
        <end position="592"/>
    </location>
</feature>
<name>A0A2S5TFF3_9GAMM</name>
<feature type="domain" description="Bacterial phospholipase C C-terminal" evidence="4">
    <location>
        <begin position="603"/>
        <end position="685"/>
    </location>
</feature>
<dbReference type="CDD" id="cd16014">
    <property type="entry name" value="PLC"/>
    <property type="match status" value="1"/>
</dbReference>
<dbReference type="PANTHER" id="PTHR31956:SF36">
    <property type="entry name" value="NON-HEMOLYTIC PHOSPHOLIPASE C"/>
    <property type="match status" value="1"/>
</dbReference>
<protein>
    <recommendedName>
        <fullName evidence="2">phospholipase C</fullName>
        <ecNumber evidence="2">3.1.4.3</ecNumber>
    </recommendedName>
</protein>
<keyword evidence="3" id="KW-0378">Hydrolase</keyword>
<evidence type="ECO:0000313" key="5">
    <source>
        <dbReference type="EMBL" id="PPE73709.1"/>
    </source>
</evidence>
<proteinExistence type="inferred from homology"/>
<accession>A0A2S5TFF3</accession>
<evidence type="ECO:0000313" key="6">
    <source>
        <dbReference type="Proteomes" id="UP000238220"/>
    </source>
</evidence>
<evidence type="ECO:0000256" key="2">
    <source>
        <dbReference type="ARBA" id="ARBA00012018"/>
    </source>
</evidence>